<keyword evidence="1" id="KW-0175">Coiled coil</keyword>
<reference evidence="3" key="1">
    <citation type="submission" date="2011-04" db="EMBL/GenBank/DDBJ databases">
        <title>The complete genome of Spirochaeta coccoides DSM 17374.</title>
        <authorList>
            <person name="Lucas S."/>
            <person name="Copeland A."/>
            <person name="Lapidus A."/>
            <person name="Bruce D."/>
            <person name="Goodwin L."/>
            <person name="Pitluck S."/>
            <person name="Peters L."/>
            <person name="Kyrpides N."/>
            <person name="Mavromatis K."/>
            <person name="Pagani I."/>
            <person name="Ivanova N."/>
            <person name="Ovchinnikova G."/>
            <person name="Lu M."/>
            <person name="Detter J.C."/>
            <person name="Tapia R."/>
            <person name="Han C."/>
            <person name="Land M."/>
            <person name="Hauser L."/>
            <person name="Markowitz V."/>
            <person name="Cheng J.-F."/>
            <person name="Hugenholtz P."/>
            <person name="Woyke T."/>
            <person name="Wu D."/>
            <person name="Spring S."/>
            <person name="Schroeder M."/>
            <person name="Brambilla E."/>
            <person name="Klenk H.-P."/>
            <person name="Eisen J.A."/>
        </authorList>
    </citation>
    <scope>NUCLEOTIDE SEQUENCE [LARGE SCALE GENOMIC DNA]</scope>
    <source>
        <strain evidence="3">ATCC BAA-1237 / DSM 17374 / SPN1</strain>
    </source>
</reference>
<feature type="coiled-coil region" evidence="1">
    <location>
        <begin position="7"/>
        <end position="51"/>
    </location>
</feature>
<reference evidence="2 3" key="2">
    <citation type="journal article" date="2012" name="Stand. Genomic Sci.">
        <title>Complete genome sequence of the termite hindgut bacterium Spirochaeta coccoides type strain (SPN1(T)), reclassification in the genus Sphaerochaeta as Sphaerochaeta coccoides comb. nov. and emendations of the family Spirochaetaceae and the genus Sphaerochaeta.</title>
        <authorList>
            <person name="Abt B."/>
            <person name="Han C."/>
            <person name="Scheuner C."/>
            <person name="Lu M."/>
            <person name="Lapidus A."/>
            <person name="Nolan M."/>
            <person name="Lucas S."/>
            <person name="Hammon N."/>
            <person name="Deshpande S."/>
            <person name="Cheng J.F."/>
            <person name="Tapia R."/>
            <person name="Goodwin L.A."/>
            <person name="Pitluck S."/>
            <person name="Liolios K."/>
            <person name="Pagani I."/>
            <person name="Ivanova N."/>
            <person name="Mavromatis K."/>
            <person name="Mikhailova N."/>
            <person name="Huntemann M."/>
            <person name="Pati A."/>
            <person name="Chen A."/>
            <person name="Palaniappan K."/>
            <person name="Land M."/>
            <person name="Hauser L."/>
            <person name="Brambilla E.M."/>
            <person name="Rohde M."/>
            <person name="Spring S."/>
            <person name="Gronow S."/>
            <person name="Goker M."/>
            <person name="Woyke T."/>
            <person name="Bristow J."/>
            <person name="Eisen J.A."/>
            <person name="Markowitz V."/>
            <person name="Hugenholtz P."/>
            <person name="Kyrpides N.C."/>
            <person name="Klenk H.P."/>
            <person name="Detter J.C."/>
        </authorList>
    </citation>
    <scope>NUCLEOTIDE SEQUENCE [LARGE SCALE GENOMIC DNA]</scope>
    <source>
        <strain evidence="3">ATCC BAA-1237 / DSM 17374 / SPN1</strain>
    </source>
</reference>
<name>F4GIM0_PARC1</name>
<dbReference type="AlphaFoldDB" id="F4GIM0"/>
<gene>
    <name evidence="2" type="ordered locus">Spico_0930</name>
</gene>
<evidence type="ECO:0000256" key="1">
    <source>
        <dbReference type="SAM" id="Coils"/>
    </source>
</evidence>
<accession>F4GIM0</accession>
<sequence>MSTLDNLRLLEERIKKAKVLIATLRREKFELQQKLELVETHNKELEEYSQSFRTSSRLLEASIANALETLSSIDGLDAVDLYSSLAQEELAAVEDFTTGAGISLDDIDLQDLSTEDSPLGEPLF</sequence>
<dbReference type="Proteomes" id="UP000007939">
    <property type="component" value="Chromosome"/>
</dbReference>
<keyword evidence="3" id="KW-1185">Reference proteome</keyword>
<dbReference type="STRING" id="760011.Spico_0930"/>
<dbReference type="KEGG" id="scc:Spico_0930"/>
<proteinExistence type="predicted"/>
<dbReference type="RefSeq" id="WP_013739550.1">
    <property type="nucleotide sequence ID" value="NC_015436.1"/>
</dbReference>
<dbReference type="HOGENOM" id="CLU_2059928_0_0_12"/>
<evidence type="ECO:0000313" key="2">
    <source>
        <dbReference type="EMBL" id="AEC02154.1"/>
    </source>
</evidence>
<evidence type="ECO:0000313" key="3">
    <source>
        <dbReference type="Proteomes" id="UP000007939"/>
    </source>
</evidence>
<dbReference type="EMBL" id="CP002659">
    <property type="protein sequence ID" value="AEC02154.1"/>
    <property type="molecule type" value="Genomic_DNA"/>
</dbReference>
<organism evidence="2 3">
    <name type="scientific">Parasphaerochaeta coccoides (strain ATCC BAA-1237 / DSM 17374 / SPN1)</name>
    <name type="common">Sphaerochaeta coccoides</name>
    <dbReference type="NCBI Taxonomy" id="760011"/>
    <lineage>
        <taxon>Bacteria</taxon>
        <taxon>Pseudomonadati</taxon>
        <taxon>Spirochaetota</taxon>
        <taxon>Spirochaetia</taxon>
        <taxon>Spirochaetales</taxon>
        <taxon>Sphaerochaetaceae</taxon>
        <taxon>Parasphaerochaeta</taxon>
    </lineage>
</organism>
<protein>
    <submittedName>
        <fullName evidence="2">Uncharacterized protein</fullName>
    </submittedName>
</protein>